<feature type="compositionally biased region" description="Polar residues" evidence="2">
    <location>
        <begin position="1"/>
        <end position="11"/>
    </location>
</feature>
<dbReference type="GO" id="GO:0005813">
    <property type="term" value="C:centrosome"/>
    <property type="evidence" value="ECO:0007669"/>
    <property type="project" value="InterPro"/>
</dbReference>
<dbReference type="GO" id="GO:0000922">
    <property type="term" value="C:spindle pole"/>
    <property type="evidence" value="ECO:0007669"/>
    <property type="project" value="InterPro"/>
</dbReference>
<name>A0AB34HLK9_ESCRO</name>
<keyword evidence="4" id="KW-1185">Reference proteome</keyword>
<gene>
    <name evidence="3" type="ORF">J1605_003790</name>
</gene>
<feature type="compositionally biased region" description="Acidic residues" evidence="2">
    <location>
        <begin position="200"/>
        <end position="213"/>
    </location>
</feature>
<feature type="region of interest" description="Disordered" evidence="2">
    <location>
        <begin position="197"/>
        <end position="274"/>
    </location>
</feature>
<evidence type="ECO:0000256" key="1">
    <source>
        <dbReference type="SAM" id="Coils"/>
    </source>
</evidence>
<feature type="compositionally biased region" description="Low complexity" evidence="2">
    <location>
        <begin position="23"/>
        <end position="33"/>
    </location>
</feature>
<feature type="region of interest" description="Disordered" evidence="2">
    <location>
        <begin position="119"/>
        <end position="157"/>
    </location>
</feature>
<reference evidence="3 4" key="1">
    <citation type="submission" date="2022-11" db="EMBL/GenBank/DDBJ databases">
        <title>Whole genome sequence of Eschrichtius robustus ER-17-0199.</title>
        <authorList>
            <person name="Bruniche-Olsen A."/>
            <person name="Black A.N."/>
            <person name="Fields C.J."/>
            <person name="Walden K."/>
            <person name="Dewoody J.A."/>
        </authorList>
    </citation>
    <scope>NUCLEOTIDE SEQUENCE [LARGE SCALE GENOMIC DNA]</scope>
    <source>
        <strain evidence="3">ER-17-0199</strain>
        <tissue evidence="3">Blubber</tissue>
    </source>
</reference>
<dbReference type="EMBL" id="JAIQCJ010001017">
    <property type="protein sequence ID" value="KAJ8793113.1"/>
    <property type="molecule type" value="Genomic_DNA"/>
</dbReference>
<evidence type="ECO:0008006" key="5">
    <source>
        <dbReference type="Google" id="ProtNLM"/>
    </source>
</evidence>
<proteinExistence type="predicted"/>
<organism evidence="3 4">
    <name type="scientific">Eschrichtius robustus</name>
    <name type="common">California gray whale</name>
    <name type="synonym">Eschrichtius gibbosus</name>
    <dbReference type="NCBI Taxonomy" id="9764"/>
    <lineage>
        <taxon>Eukaryota</taxon>
        <taxon>Metazoa</taxon>
        <taxon>Chordata</taxon>
        <taxon>Craniata</taxon>
        <taxon>Vertebrata</taxon>
        <taxon>Euteleostomi</taxon>
        <taxon>Mammalia</taxon>
        <taxon>Eutheria</taxon>
        <taxon>Laurasiatheria</taxon>
        <taxon>Artiodactyla</taxon>
        <taxon>Whippomorpha</taxon>
        <taxon>Cetacea</taxon>
        <taxon>Mysticeti</taxon>
        <taxon>Eschrichtiidae</taxon>
        <taxon>Eschrichtius</taxon>
    </lineage>
</organism>
<dbReference type="InterPro" id="IPR026619">
    <property type="entry name" value="CEP95"/>
</dbReference>
<feature type="coiled-coil region" evidence="1">
    <location>
        <begin position="467"/>
        <end position="524"/>
    </location>
</feature>
<keyword evidence="1" id="KW-0175">Coiled coil</keyword>
<sequence length="588" mass="69174">MQSKKASTLPCSDSHEEVLNTPSSSFLSKSGTSFVEDTEIPSVDMIPNARKLGEPIRSAIPLQPPYHPSEPRAPCPIGKEYLRSSHCSHTMNSTGEGTAFSVEPDNRVFLTSKLSKDSKQEMYPVQVQGPRTRKLRKGKRYENRAAVSSWDSPFSQRAGKRLTEQELHAVSEKLSQRLSELDWMLKSALGDRIKEKTGFEEEDIGNEEVESGNDETLSQHSDSIVEYGPKKQRPGLAMHRKPPSRSHSLSPSPVNKNKQFHMERKRQRKPKETDIRRFQAKAITEAFEKELRRNKVQENIGPLGINDKEETVVKVNEHSLLPLMLEQFPFLSVSGQTLSKMWKQQIAQVEQLRKDAYRENRSKKKLQDEIEEALRRHDLLTVLIKKEYEHNKRLQDFKDRIHRQKLTQSKIKENRQQIVRARKYYDDYRVQLRSKMMRMRTREEMVNIAFLSNPVKKIFKKLFEEGLQIQKQRLRDLRNYAKEKRDEQKRQHQNELDSMENYYKDQFSLLAEAISQERQELKAREKSQAQMLYKVKRELRSKMEKEIQQLQYMITQNDDDAFFRELEAERFESRLHLASFQYSKNPFL</sequence>
<evidence type="ECO:0000313" key="4">
    <source>
        <dbReference type="Proteomes" id="UP001159641"/>
    </source>
</evidence>
<accession>A0AB34HLK9</accession>
<protein>
    <recommendedName>
        <fullName evidence="5">Centrosomal protein of 95 kDa</fullName>
    </recommendedName>
</protein>
<feature type="region of interest" description="Disordered" evidence="2">
    <location>
        <begin position="1"/>
        <end position="34"/>
    </location>
</feature>
<feature type="compositionally biased region" description="Basic residues" evidence="2">
    <location>
        <begin position="230"/>
        <end position="244"/>
    </location>
</feature>
<comment type="caution">
    <text evidence="3">The sequence shown here is derived from an EMBL/GenBank/DDBJ whole genome shotgun (WGS) entry which is preliminary data.</text>
</comment>
<dbReference type="PANTHER" id="PTHR22545:SF0">
    <property type="entry name" value="CENTROSOMAL PROTEIN OF 95 KDA"/>
    <property type="match status" value="1"/>
</dbReference>
<evidence type="ECO:0000313" key="3">
    <source>
        <dbReference type="EMBL" id="KAJ8793113.1"/>
    </source>
</evidence>
<dbReference type="PANTHER" id="PTHR22545">
    <property type="entry name" value="CENTROSOMAL PROTEIN OF 95 KDA"/>
    <property type="match status" value="1"/>
</dbReference>
<dbReference type="AlphaFoldDB" id="A0AB34HLK9"/>
<feature type="coiled-coil region" evidence="1">
    <location>
        <begin position="349"/>
        <end position="383"/>
    </location>
</feature>
<evidence type="ECO:0000256" key="2">
    <source>
        <dbReference type="SAM" id="MobiDB-lite"/>
    </source>
</evidence>
<dbReference type="Proteomes" id="UP001159641">
    <property type="component" value="Unassembled WGS sequence"/>
</dbReference>